<comment type="caution">
    <text evidence="6">The sequence shown here is derived from an EMBL/GenBank/DDBJ whole genome shotgun (WGS) entry which is preliminary data.</text>
</comment>
<evidence type="ECO:0000256" key="3">
    <source>
        <dbReference type="ARBA" id="ARBA00022679"/>
    </source>
</evidence>
<evidence type="ECO:0000259" key="5">
    <source>
        <dbReference type="Pfam" id="PF13439"/>
    </source>
</evidence>
<dbReference type="RefSeq" id="WP_344375607.1">
    <property type="nucleotide sequence ID" value="NZ_BAAAPW010000004.1"/>
</dbReference>
<gene>
    <name evidence="6" type="ORF">GCM10009819_28090</name>
</gene>
<proteinExistence type="predicted"/>
<accession>A0ABN2UNW3</accession>
<dbReference type="Pfam" id="PF00534">
    <property type="entry name" value="Glycos_transf_1"/>
    <property type="match status" value="1"/>
</dbReference>
<dbReference type="InterPro" id="IPR050194">
    <property type="entry name" value="Glycosyltransferase_grp1"/>
</dbReference>
<protein>
    <recommendedName>
        <fullName evidence="1">D-inositol 3-phosphate glycosyltransferase</fullName>
    </recommendedName>
</protein>
<keyword evidence="7" id="KW-1185">Reference proteome</keyword>
<dbReference type="Gene3D" id="3.40.50.2000">
    <property type="entry name" value="Glycogen Phosphorylase B"/>
    <property type="match status" value="2"/>
</dbReference>
<evidence type="ECO:0000313" key="7">
    <source>
        <dbReference type="Proteomes" id="UP001501196"/>
    </source>
</evidence>
<dbReference type="Proteomes" id="UP001501196">
    <property type="component" value="Unassembled WGS sequence"/>
</dbReference>
<evidence type="ECO:0000256" key="1">
    <source>
        <dbReference type="ARBA" id="ARBA00021292"/>
    </source>
</evidence>
<evidence type="ECO:0000259" key="4">
    <source>
        <dbReference type="Pfam" id="PF00534"/>
    </source>
</evidence>
<keyword evidence="3" id="KW-0808">Transferase</keyword>
<sequence>MRVALAKSTLRVPPTYFAVQHAIRLAGAHEFRFFTGVAEVDDPAVAEALDVVEAVPLRGLGFRRRELLLPAALPRWSRQVSAWHPDLVHQHTATWSLPAVRAARRTGAPLLTTVHGGDVEVAVRPAHGAMQRWHHRNVRAAGEASARILAVSRHLADRAVLAGLPAQRIEVHYQGVDTDVFRPGARADRRGDGPPRVLFAGALVERKGVLDLVEASRVAATSAPHELRLVGAGPLGERLARETAADAHIDLVGRLDRDALRAELQAADALVLPTKTLAGGQEAAGLVLVEAQACGVPVIAYRSGGTPEMLRAGETGLLVPEGDRAALAAALADLLRLPAAEHRRMSEAARRFAVEERSLAVSVRELDAHYRDLVA</sequence>
<dbReference type="PANTHER" id="PTHR45947">
    <property type="entry name" value="SULFOQUINOVOSYL TRANSFERASE SQD2"/>
    <property type="match status" value="1"/>
</dbReference>
<dbReference type="PANTHER" id="PTHR45947:SF3">
    <property type="entry name" value="SULFOQUINOVOSYL TRANSFERASE SQD2"/>
    <property type="match status" value="1"/>
</dbReference>
<feature type="domain" description="Glycosyltransferase subfamily 4-like N-terminal" evidence="5">
    <location>
        <begin position="22"/>
        <end position="179"/>
    </location>
</feature>
<evidence type="ECO:0000313" key="6">
    <source>
        <dbReference type="EMBL" id="GAA2040827.1"/>
    </source>
</evidence>
<reference evidence="6 7" key="1">
    <citation type="journal article" date="2019" name="Int. J. Syst. Evol. Microbiol.">
        <title>The Global Catalogue of Microorganisms (GCM) 10K type strain sequencing project: providing services to taxonomists for standard genome sequencing and annotation.</title>
        <authorList>
            <consortium name="The Broad Institute Genomics Platform"/>
            <consortium name="The Broad Institute Genome Sequencing Center for Infectious Disease"/>
            <person name="Wu L."/>
            <person name="Ma J."/>
        </authorList>
    </citation>
    <scope>NUCLEOTIDE SEQUENCE [LARGE SCALE GENOMIC DNA]</scope>
    <source>
        <strain evidence="6 7">JCM 15672</strain>
    </source>
</reference>
<dbReference type="SUPFAM" id="SSF53756">
    <property type="entry name" value="UDP-Glycosyltransferase/glycogen phosphorylase"/>
    <property type="match status" value="1"/>
</dbReference>
<dbReference type="Pfam" id="PF13439">
    <property type="entry name" value="Glyco_transf_4"/>
    <property type="match status" value="1"/>
</dbReference>
<evidence type="ECO:0000256" key="2">
    <source>
        <dbReference type="ARBA" id="ARBA00022676"/>
    </source>
</evidence>
<organism evidence="6 7">
    <name type="scientific">Agromyces tropicus</name>
    <dbReference type="NCBI Taxonomy" id="555371"/>
    <lineage>
        <taxon>Bacteria</taxon>
        <taxon>Bacillati</taxon>
        <taxon>Actinomycetota</taxon>
        <taxon>Actinomycetes</taxon>
        <taxon>Micrococcales</taxon>
        <taxon>Microbacteriaceae</taxon>
        <taxon>Agromyces</taxon>
    </lineage>
</organism>
<dbReference type="EMBL" id="BAAAPW010000004">
    <property type="protein sequence ID" value="GAA2040827.1"/>
    <property type="molecule type" value="Genomic_DNA"/>
</dbReference>
<keyword evidence="2" id="KW-0328">Glycosyltransferase</keyword>
<dbReference type="InterPro" id="IPR028098">
    <property type="entry name" value="Glyco_trans_4-like_N"/>
</dbReference>
<feature type="domain" description="Glycosyl transferase family 1" evidence="4">
    <location>
        <begin position="191"/>
        <end position="351"/>
    </location>
</feature>
<name>A0ABN2UNW3_9MICO</name>
<dbReference type="InterPro" id="IPR001296">
    <property type="entry name" value="Glyco_trans_1"/>
</dbReference>